<accession>A0ABY9KDU1</accession>
<sequence>MQIHESLLGVIHVAEASIIDDRSEQIAAHICTRLHDYCLSIRETQSEMRLTFDHAHAIMTRADDSLNIRLEARDLAMFCGVKMILQLAISSVISRPQEALVWRAPALLDLYERSRRQAENFVKEP</sequence>
<protein>
    <submittedName>
        <fullName evidence="1">Uncharacterized protein</fullName>
    </submittedName>
</protein>
<organism evidence="1 2">
    <name type="scientific">Shinella oryzae</name>
    <dbReference type="NCBI Taxonomy" id="2871820"/>
    <lineage>
        <taxon>Bacteria</taxon>
        <taxon>Pseudomonadati</taxon>
        <taxon>Pseudomonadota</taxon>
        <taxon>Alphaproteobacteria</taxon>
        <taxon>Hyphomicrobiales</taxon>
        <taxon>Rhizobiaceae</taxon>
        <taxon>Shinella</taxon>
    </lineage>
</organism>
<evidence type="ECO:0000313" key="1">
    <source>
        <dbReference type="EMBL" id="WLS05061.1"/>
    </source>
</evidence>
<evidence type="ECO:0000313" key="2">
    <source>
        <dbReference type="Proteomes" id="UP001225788"/>
    </source>
</evidence>
<reference evidence="1 2" key="1">
    <citation type="submission" date="2023-08" db="EMBL/GenBank/DDBJ databases">
        <title>Pathogen: clinical or host-associated sample.</title>
        <authorList>
            <person name="Hergert J."/>
            <person name="Casey R."/>
            <person name="Wagner J."/>
            <person name="Young E.L."/>
            <person name="Oakeson K.F."/>
        </authorList>
    </citation>
    <scope>NUCLEOTIDE SEQUENCE [LARGE SCALE GENOMIC DNA]</scope>
    <source>
        <strain evidence="1 2">UPHL-collab-2</strain>
        <plasmid evidence="1 2">unnamed1</plasmid>
    </source>
</reference>
<keyword evidence="2" id="KW-1185">Reference proteome</keyword>
<name>A0ABY9KDU1_9HYPH</name>
<proteinExistence type="predicted"/>
<dbReference type="RefSeq" id="WP_306161531.1">
    <property type="nucleotide sequence ID" value="NZ_CP132315.1"/>
</dbReference>
<dbReference type="Proteomes" id="UP001225788">
    <property type="component" value="Plasmid unnamed1"/>
</dbReference>
<gene>
    <name evidence="1" type="ORF">Q9315_23090</name>
</gene>
<dbReference type="EMBL" id="CP132315">
    <property type="protein sequence ID" value="WLS05061.1"/>
    <property type="molecule type" value="Genomic_DNA"/>
</dbReference>
<geneLocation type="plasmid" evidence="1 2">
    <name>unnamed1</name>
</geneLocation>
<keyword evidence="1" id="KW-0614">Plasmid</keyword>